<accession>A0A4R2IRR6</accession>
<protein>
    <recommendedName>
        <fullName evidence="3">Core-binding (CB) domain-containing protein</fullName>
    </recommendedName>
</protein>
<proteinExistence type="predicted"/>
<dbReference type="EMBL" id="SLWS01000016">
    <property type="protein sequence ID" value="TCO48141.1"/>
    <property type="molecule type" value="Genomic_DNA"/>
</dbReference>
<name>A0A4R2IRR6_9PSEU</name>
<sequence>MGGISPTKPAATCAECFAWGVLPGCCCRACYTFHNLHPAGQCAACHRIVAIKQDYCRLCWLQALEDAKAAGKPTVSETFLRGVRHQQLFFARMHRDHYRVPGRVRLGKLGTRKVRSKPAAIPPSEAAPDGIQLQLALDLRRDYRRFDRRQHADLNNPAVIRARRAARALGEARGWSHDLAKRIDEGMVVLLSNHTGEDKIRYSELLPAVRHRGRIAEVLDQLGLLNDDRVPAFETWLERKLDVLAPGIREATEEWIRTLHTGGPRTHPRNISTVWGYLGAVRPILLTWSHDYHHLREVTRDDIHEISHSLQGNTRHHTLYALRSLSGIARRTARSSATRPRVCVSDTATITHSHP</sequence>
<dbReference type="AlphaFoldDB" id="A0A4R2IRR6"/>
<gene>
    <name evidence="1" type="ORF">EV192_116194</name>
</gene>
<comment type="caution">
    <text evidence="1">The sequence shown here is derived from an EMBL/GenBank/DDBJ whole genome shotgun (WGS) entry which is preliminary data.</text>
</comment>
<keyword evidence="2" id="KW-1185">Reference proteome</keyword>
<reference evidence="1 2" key="1">
    <citation type="submission" date="2019-03" db="EMBL/GenBank/DDBJ databases">
        <title>Genomic Encyclopedia of Type Strains, Phase IV (KMG-IV): sequencing the most valuable type-strain genomes for metagenomic binning, comparative biology and taxonomic classification.</title>
        <authorList>
            <person name="Goeker M."/>
        </authorList>
    </citation>
    <scope>NUCLEOTIDE SEQUENCE [LARGE SCALE GENOMIC DNA]</scope>
    <source>
        <strain evidence="1 2">DSM 45934</strain>
    </source>
</reference>
<evidence type="ECO:0000313" key="1">
    <source>
        <dbReference type="EMBL" id="TCO48141.1"/>
    </source>
</evidence>
<organism evidence="1 2">
    <name type="scientific">Actinocrispum wychmicini</name>
    <dbReference type="NCBI Taxonomy" id="1213861"/>
    <lineage>
        <taxon>Bacteria</taxon>
        <taxon>Bacillati</taxon>
        <taxon>Actinomycetota</taxon>
        <taxon>Actinomycetes</taxon>
        <taxon>Pseudonocardiales</taxon>
        <taxon>Pseudonocardiaceae</taxon>
        <taxon>Actinocrispum</taxon>
    </lineage>
</organism>
<evidence type="ECO:0008006" key="3">
    <source>
        <dbReference type="Google" id="ProtNLM"/>
    </source>
</evidence>
<dbReference type="RefSeq" id="WP_207926864.1">
    <property type="nucleotide sequence ID" value="NZ_SLWS01000016.1"/>
</dbReference>
<dbReference type="Proteomes" id="UP000295680">
    <property type="component" value="Unassembled WGS sequence"/>
</dbReference>
<evidence type="ECO:0000313" key="2">
    <source>
        <dbReference type="Proteomes" id="UP000295680"/>
    </source>
</evidence>